<evidence type="ECO:0000313" key="12">
    <source>
        <dbReference type="Proteomes" id="UP000494269"/>
    </source>
</evidence>
<keyword evidence="4" id="KW-1003">Cell membrane</keyword>
<dbReference type="SUPFAM" id="SSF103054">
    <property type="entry name" value="General secretion pathway protein M, EpsM"/>
    <property type="match status" value="1"/>
</dbReference>
<name>A0A6S6ZYU3_9BURK</name>
<dbReference type="RefSeq" id="WP_054426104.1">
    <property type="nucleotide sequence ID" value="NZ_CADIJQ010000003.1"/>
</dbReference>
<dbReference type="EMBL" id="CADIJQ010000003">
    <property type="protein sequence ID" value="CAB3704041.1"/>
    <property type="molecule type" value="Genomic_DNA"/>
</dbReference>
<reference evidence="11 12" key="1">
    <citation type="submission" date="2020-04" db="EMBL/GenBank/DDBJ databases">
        <authorList>
            <person name="De Canck E."/>
        </authorList>
    </citation>
    <scope>NUCLEOTIDE SEQUENCE [LARGE SCALE GENOMIC DNA]</scope>
    <source>
        <strain evidence="11 12">LMG 3441</strain>
    </source>
</reference>
<dbReference type="Pfam" id="PF04612">
    <property type="entry name" value="T2SSM"/>
    <property type="match status" value="1"/>
</dbReference>
<dbReference type="AlphaFoldDB" id="A0A6S6ZYU3"/>
<evidence type="ECO:0000256" key="1">
    <source>
        <dbReference type="ARBA" id="ARBA00004377"/>
    </source>
</evidence>
<evidence type="ECO:0000256" key="5">
    <source>
        <dbReference type="ARBA" id="ARBA00022519"/>
    </source>
</evidence>
<accession>A0A6S6ZYU3</accession>
<evidence type="ECO:0000256" key="4">
    <source>
        <dbReference type="ARBA" id="ARBA00022475"/>
    </source>
</evidence>
<evidence type="ECO:0000256" key="6">
    <source>
        <dbReference type="ARBA" id="ARBA00022692"/>
    </source>
</evidence>
<dbReference type="InterPro" id="IPR023229">
    <property type="entry name" value="T2SS_M_periplasmic_sf"/>
</dbReference>
<keyword evidence="7" id="KW-0653">Protein transport</keyword>
<dbReference type="GO" id="GO:0015627">
    <property type="term" value="C:type II protein secretion system complex"/>
    <property type="evidence" value="ECO:0007669"/>
    <property type="project" value="InterPro"/>
</dbReference>
<organism evidence="11 12">
    <name type="scientific">Achromobacter kerstersii</name>
    <dbReference type="NCBI Taxonomy" id="1353890"/>
    <lineage>
        <taxon>Bacteria</taxon>
        <taxon>Pseudomonadati</taxon>
        <taxon>Pseudomonadota</taxon>
        <taxon>Betaproteobacteria</taxon>
        <taxon>Burkholderiales</taxon>
        <taxon>Alcaligenaceae</taxon>
        <taxon>Achromobacter</taxon>
    </lineage>
</organism>
<evidence type="ECO:0008006" key="13">
    <source>
        <dbReference type="Google" id="ProtNLM"/>
    </source>
</evidence>
<dbReference type="Proteomes" id="UP000494269">
    <property type="component" value="Unassembled WGS sequence"/>
</dbReference>
<keyword evidence="12" id="KW-1185">Reference proteome</keyword>
<comment type="subcellular location">
    <subcellularLocation>
        <location evidence="1">Cell inner membrane</location>
        <topology evidence="1">Single-pass membrane protein</topology>
    </subcellularLocation>
</comment>
<comment type="similarity">
    <text evidence="2">Belongs to the GSP M family.</text>
</comment>
<dbReference type="Gene3D" id="3.30.1360.100">
    <property type="entry name" value="General secretion pathway protein M, EpsM"/>
    <property type="match status" value="1"/>
</dbReference>
<keyword evidence="3" id="KW-0813">Transport</keyword>
<keyword evidence="8 10" id="KW-1133">Transmembrane helix</keyword>
<keyword evidence="5" id="KW-0997">Cell inner membrane</keyword>
<evidence type="ECO:0000256" key="9">
    <source>
        <dbReference type="ARBA" id="ARBA00023136"/>
    </source>
</evidence>
<proteinExistence type="inferred from homology"/>
<keyword evidence="9 10" id="KW-0472">Membrane</keyword>
<gene>
    <name evidence="11" type="ORF">LMG3441_02733</name>
</gene>
<evidence type="ECO:0000256" key="3">
    <source>
        <dbReference type="ARBA" id="ARBA00022448"/>
    </source>
</evidence>
<feature type="transmembrane region" description="Helical" evidence="10">
    <location>
        <begin position="45"/>
        <end position="63"/>
    </location>
</feature>
<dbReference type="GO" id="GO:0005886">
    <property type="term" value="C:plasma membrane"/>
    <property type="evidence" value="ECO:0007669"/>
    <property type="project" value="UniProtKB-SubCell"/>
</dbReference>
<evidence type="ECO:0000256" key="8">
    <source>
        <dbReference type="ARBA" id="ARBA00022989"/>
    </source>
</evidence>
<keyword evidence="6 10" id="KW-0812">Transmembrane</keyword>
<protein>
    <recommendedName>
        <fullName evidence="13">Type II secretion system protein M</fullName>
    </recommendedName>
</protein>
<evidence type="ECO:0000256" key="2">
    <source>
        <dbReference type="ARBA" id="ARBA00010637"/>
    </source>
</evidence>
<dbReference type="InterPro" id="IPR007690">
    <property type="entry name" value="T2SS_GspM"/>
</dbReference>
<evidence type="ECO:0000256" key="10">
    <source>
        <dbReference type="SAM" id="Phobius"/>
    </source>
</evidence>
<evidence type="ECO:0000313" key="11">
    <source>
        <dbReference type="EMBL" id="CAB3704041.1"/>
    </source>
</evidence>
<dbReference type="GO" id="GO:0015628">
    <property type="term" value="P:protein secretion by the type II secretion system"/>
    <property type="evidence" value="ECO:0007669"/>
    <property type="project" value="InterPro"/>
</dbReference>
<evidence type="ECO:0000256" key="7">
    <source>
        <dbReference type="ARBA" id="ARBA00022927"/>
    </source>
</evidence>
<sequence>MTSPRIHSSILRLQAAWQSLRKPIDPALARARQRYLALAPRERRLVTGAAALLGAAVVFVTLIEPPLNTMRKLQAELPVLRGQAATVADLTTQARTLRQRSAAPSASMPSPAELGASLERAGLPAGMWTLAQAETGTGVQLTLNQAPSSALLRWLDGAGRDWGLATQNVALTRAANPNGRPLPGLVNGRVTLALPDKAGAR</sequence>